<dbReference type="GO" id="GO:0006432">
    <property type="term" value="P:phenylalanyl-tRNA aminoacylation"/>
    <property type="evidence" value="ECO:0007669"/>
    <property type="project" value="InterPro"/>
</dbReference>
<dbReference type="Gene3D" id="3.30.56.10">
    <property type="match status" value="2"/>
</dbReference>
<name>A0AAV9I8J7_9RHOD</name>
<dbReference type="NCBIfam" id="TIGR00471">
    <property type="entry name" value="pheT_arch"/>
    <property type="match status" value="1"/>
</dbReference>
<keyword evidence="11" id="KW-0460">Magnesium</keyword>
<dbReference type="SMART" id="SM00873">
    <property type="entry name" value="B3_4"/>
    <property type="match status" value="1"/>
</dbReference>
<comment type="catalytic activity">
    <reaction evidence="15">
        <text>tRNA(Phe) + L-phenylalanine + ATP = L-phenylalanyl-tRNA(Phe) + AMP + diphosphate + H(+)</text>
        <dbReference type="Rhea" id="RHEA:19413"/>
        <dbReference type="Rhea" id="RHEA-COMP:9668"/>
        <dbReference type="Rhea" id="RHEA-COMP:9699"/>
        <dbReference type="ChEBI" id="CHEBI:15378"/>
        <dbReference type="ChEBI" id="CHEBI:30616"/>
        <dbReference type="ChEBI" id="CHEBI:33019"/>
        <dbReference type="ChEBI" id="CHEBI:58095"/>
        <dbReference type="ChEBI" id="CHEBI:78442"/>
        <dbReference type="ChEBI" id="CHEBI:78531"/>
        <dbReference type="ChEBI" id="CHEBI:456215"/>
        <dbReference type="EC" id="6.1.1.20"/>
    </reaction>
</comment>
<dbReference type="Gene3D" id="3.50.40.10">
    <property type="entry name" value="Phenylalanyl-trna Synthetase, Chain B, domain 3"/>
    <property type="match status" value="1"/>
</dbReference>
<evidence type="ECO:0000256" key="14">
    <source>
        <dbReference type="ARBA" id="ARBA00033189"/>
    </source>
</evidence>
<dbReference type="InterPro" id="IPR020825">
    <property type="entry name" value="Phe-tRNA_synthase-like_B3/B4"/>
</dbReference>
<dbReference type="CDD" id="cd00769">
    <property type="entry name" value="PheRS_beta_core"/>
    <property type="match status" value="1"/>
</dbReference>
<evidence type="ECO:0000256" key="15">
    <source>
        <dbReference type="ARBA" id="ARBA00049255"/>
    </source>
</evidence>
<dbReference type="GO" id="GO:0005524">
    <property type="term" value="F:ATP binding"/>
    <property type="evidence" value="ECO:0007669"/>
    <property type="project" value="UniProtKB-KW"/>
</dbReference>
<dbReference type="InterPro" id="IPR045060">
    <property type="entry name" value="Phe-tRNA-ligase_IIc_bsu"/>
</dbReference>
<keyword evidence="6" id="KW-0963">Cytoplasm</keyword>
<evidence type="ECO:0000313" key="18">
    <source>
        <dbReference type="Proteomes" id="UP001300502"/>
    </source>
</evidence>
<dbReference type="InterPro" id="IPR005146">
    <property type="entry name" value="B3/B4_tRNA-bd"/>
</dbReference>
<accession>A0AAV9I8J7</accession>
<evidence type="ECO:0000256" key="4">
    <source>
        <dbReference type="ARBA" id="ARBA00011209"/>
    </source>
</evidence>
<evidence type="ECO:0000256" key="5">
    <source>
        <dbReference type="ARBA" id="ARBA00012814"/>
    </source>
</evidence>
<evidence type="ECO:0000256" key="11">
    <source>
        <dbReference type="ARBA" id="ARBA00022842"/>
    </source>
</evidence>
<dbReference type="SUPFAM" id="SSF55681">
    <property type="entry name" value="Class II aaRS and biotin synthetases"/>
    <property type="match status" value="1"/>
</dbReference>
<evidence type="ECO:0000313" key="17">
    <source>
        <dbReference type="EMBL" id="KAK4523657.1"/>
    </source>
</evidence>
<dbReference type="InterPro" id="IPR009061">
    <property type="entry name" value="DNA-bd_dom_put_sf"/>
</dbReference>
<keyword evidence="8" id="KW-0479">Metal-binding</keyword>
<evidence type="ECO:0000256" key="2">
    <source>
        <dbReference type="ARBA" id="ARBA00004496"/>
    </source>
</evidence>
<proteinExistence type="inferred from homology"/>
<keyword evidence="7" id="KW-0436">Ligase</keyword>
<gene>
    <name evidence="17" type="ORF">GAYE_PCTG71G1553</name>
</gene>
<dbReference type="GO" id="GO:0000287">
    <property type="term" value="F:magnesium ion binding"/>
    <property type="evidence" value="ECO:0007669"/>
    <property type="project" value="InterPro"/>
</dbReference>
<sequence length="611" mass="69345">MPTVTVDRELLMSSLPGIVSDEDVENICYEFGLEVDEICYETWTLGSRARSGIQSLVSNEDGKEEEEQHQVFRIEVPANRTDLLSADGIIKALRVFRGFDKPPMFSPCCSSSPIRLTIKPAVQQVRQYMLSAVIRGVVLNRLRYQSIIDLQEKLHQNICRQRSLVSIGLHDLDKVQAPFVYDALPPTEIKFVPLGLDKEYRADQLFEYYDGDPQLRKYTALIRQFDRYPVVLDAKNRVLSLPPVINGDLSKVTLSTRNILVDCTGTDWTKTQIVIRTIVAILSQYCEKPCHVEPVTVETVSSDHSIKEQSSPDMTMHSFTLDLEYAKKMLGVDISPDRALQLLSRMQLFATIEDSMNTIRVQAPIHRDDILHPCDIIEDLAVAYGYDNLPERFPCTVTQGKLLGINMFSDLVRREGLAQQGFTEVLTWVTVSQAENFEMMQRPDDGNTAVRIMNPKTLEFQSCRFSLLPGILKTLRENRMVKLPIRLFELSDTVHIQRDHQVGAVNRRSLAAVYCSSTAGFEVIHGLLEHIMKIVGLPNKTNATNMNYFWLDEKTCNDDAYFPGRRALVRFGNTKVGILGWIHPQVLQNFGLSNPCSALELDIDLLYHLSK</sequence>
<evidence type="ECO:0000256" key="10">
    <source>
        <dbReference type="ARBA" id="ARBA00022840"/>
    </source>
</evidence>
<dbReference type="InterPro" id="IPR004531">
    <property type="entry name" value="Phe-tRNA-synth_IIc_bsu_arc_euk"/>
</dbReference>
<dbReference type="EMBL" id="JANCYU010000018">
    <property type="protein sequence ID" value="KAK4523657.1"/>
    <property type="molecule type" value="Genomic_DNA"/>
</dbReference>
<comment type="subcellular location">
    <subcellularLocation>
        <location evidence="2">Cytoplasm</location>
    </subcellularLocation>
</comment>
<evidence type="ECO:0000256" key="7">
    <source>
        <dbReference type="ARBA" id="ARBA00022598"/>
    </source>
</evidence>
<dbReference type="GO" id="GO:0003723">
    <property type="term" value="F:RNA binding"/>
    <property type="evidence" value="ECO:0007669"/>
    <property type="project" value="InterPro"/>
</dbReference>
<comment type="subunit">
    <text evidence="4">Tetramer of two alpha and two beta subunits.</text>
</comment>
<dbReference type="Gene3D" id="3.30.930.10">
    <property type="entry name" value="Bira Bifunctional Protein, Domain 2"/>
    <property type="match status" value="1"/>
</dbReference>
<dbReference type="SMART" id="SM00874">
    <property type="entry name" value="B5"/>
    <property type="match status" value="1"/>
</dbReference>
<organism evidence="17 18">
    <name type="scientific">Galdieria yellowstonensis</name>
    <dbReference type="NCBI Taxonomy" id="3028027"/>
    <lineage>
        <taxon>Eukaryota</taxon>
        <taxon>Rhodophyta</taxon>
        <taxon>Bangiophyceae</taxon>
        <taxon>Galdieriales</taxon>
        <taxon>Galdieriaceae</taxon>
        <taxon>Galdieria</taxon>
    </lineage>
</organism>
<dbReference type="PANTHER" id="PTHR10947">
    <property type="entry name" value="PHENYLALANYL-TRNA SYNTHETASE BETA CHAIN AND LEUCINE-RICH REPEAT-CONTAINING PROTEIN 47"/>
    <property type="match status" value="1"/>
</dbReference>
<protein>
    <recommendedName>
        <fullName evidence="5">phenylalanine--tRNA ligase</fullName>
        <ecNumber evidence="5">6.1.1.20</ecNumber>
    </recommendedName>
    <alternativeName>
        <fullName evidence="14">Phenylalanyl-tRNA synthetase beta subunit</fullName>
    </alternativeName>
</protein>
<evidence type="ECO:0000256" key="8">
    <source>
        <dbReference type="ARBA" id="ARBA00022723"/>
    </source>
</evidence>
<dbReference type="Pfam" id="PF17759">
    <property type="entry name" value="tRNA_synthFbeta"/>
    <property type="match status" value="1"/>
</dbReference>
<evidence type="ECO:0000256" key="1">
    <source>
        <dbReference type="ARBA" id="ARBA00001946"/>
    </source>
</evidence>
<dbReference type="PANTHER" id="PTHR10947:SF0">
    <property type="entry name" value="PHENYLALANINE--TRNA LIGASE BETA SUBUNIT"/>
    <property type="match status" value="1"/>
</dbReference>
<keyword evidence="9" id="KW-0547">Nucleotide-binding</keyword>
<dbReference type="InterPro" id="IPR045864">
    <property type="entry name" value="aa-tRNA-synth_II/BPL/LPL"/>
</dbReference>
<comment type="cofactor">
    <cofactor evidence="1">
        <name>Mg(2+)</name>
        <dbReference type="ChEBI" id="CHEBI:18420"/>
    </cofactor>
</comment>
<keyword evidence="12" id="KW-0648">Protein biosynthesis</keyword>
<dbReference type="Pfam" id="PF03484">
    <property type="entry name" value="B5"/>
    <property type="match status" value="1"/>
</dbReference>
<dbReference type="PROSITE" id="PS51483">
    <property type="entry name" value="B5"/>
    <property type="match status" value="1"/>
</dbReference>
<dbReference type="FunFam" id="3.30.930.10:FF:000059">
    <property type="entry name" value="phenylalanine--tRNA ligase beta subunit"/>
    <property type="match status" value="1"/>
</dbReference>
<reference evidence="17 18" key="1">
    <citation type="submission" date="2022-07" db="EMBL/GenBank/DDBJ databases">
        <title>Genome-wide signatures of adaptation to extreme environments.</title>
        <authorList>
            <person name="Cho C.H."/>
            <person name="Yoon H.S."/>
        </authorList>
    </citation>
    <scope>NUCLEOTIDE SEQUENCE [LARGE SCALE GENOMIC DNA]</scope>
    <source>
        <strain evidence="17 18">108.79 E11</strain>
    </source>
</reference>
<comment type="similarity">
    <text evidence="3">Belongs to the phenylalanyl-tRNA synthetase beta subunit family. Type 2 subfamily.</text>
</comment>
<evidence type="ECO:0000256" key="13">
    <source>
        <dbReference type="ARBA" id="ARBA00023146"/>
    </source>
</evidence>
<dbReference type="InterPro" id="IPR005147">
    <property type="entry name" value="tRNA_synthase_B5-dom"/>
</dbReference>
<dbReference type="InterPro" id="IPR040659">
    <property type="entry name" value="PhetRS_B1"/>
</dbReference>
<dbReference type="FunFam" id="3.50.40.10:FF:000002">
    <property type="entry name" value="phenylalanine--tRNA ligase beta subunit"/>
    <property type="match status" value="1"/>
</dbReference>
<dbReference type="AlphaFoldDB" id="A0AAV9I8J7"/>
<evidence type="ECO:0000256" key="3">
    <source>
        <dbReference type="ARBA" id="ARBA00007438"/>
    </source>
</evidence>
<dbReference type="InterPro" id="IPR041616">
    <property type="entry name" value="PheRS_beta_core"/>
</dbReference>
<comment type="caution">
    <text evidence="17">The sequence shown here is derived from an EMBL/GenBank/DDBJ whole genome shotgun (WGS) entry which is preliminary data.</text>
</comment>
<dbReference type="SUPFAM" id="SSF46955">
    <property type="entry name" value="Putative DNA-binding domain"/>
    <property type="match status" value="2"/>
</dbReference>
<evidence type="ECO:0000259" key="16">
    <source>
        <dbReference type="PROSITE" id="PS51483"/>
    </source>
</evidence>
<keyword evidence="13" id="KW-0030">Aminoacyl-tRNA synthetase</keyword>
<dbReference type="Proteomes" id="UP001300502">
    <property type="component" value="Unassembled WGS sequence"/>
</dbReference>
<dbReference type="Pfam" id="PF03483">
    <property type="entry name" value="B3_4"/>
    <property type="match status" value="1"/>
</dbReference>
<evidence type="ECO:0000256" key="12">
    <source>
        <dbReference type="ARBA" id="ARBA00022917"/>
    </source>
</evidence>
<dbReference type="Pfam" id="PF18262">
    <property type="entry name" value="PhetRS_B1"/>
    <property type="match status" value="1"/>
</dbReference>
<keyword evidence="10" id="KW-0067">ATP-binding</keyword>
<keyword evidence="18" id="KW-1185">Reference proteome</keyword>
<evidence type="ECO:0000256" key="6">
    <source>
        <dbReference type="ARBA" id="ARBA00022490"/>
    </source>
</evidence>
<dbReference type="EC" id="6.1.1.20" evidence="5"/>
<feature type="domain" description="B5" evidence="16">
    <location>
        <begin position="314"/>
        <end position="391"/>
    </location>
</feature>
<dbReference type="GO" id="GO:0009328">
    <property type="term" value="C:phenylalanine-tRNA ligase complex"/>
    <property type="evidence" value="ECO:0007669"/>
    <property type="project" value="TreeGrafter"/>
</dbReference>
<evidence type="ECO:0000256" key="9">
    <source>
        <dbReference type="ARBA" id="ARBA00022741"/>
    </source>
</evidence>
<dbReference type="GO" id="GO:0004826">
    <property type="term" value="F:phenylalanine-tRNA ligase activity"/>
    <property type="evidence" value="ECO:0007669"/>
    <property type="project" value="UniProtKB-EC"/>
</dbReference>